<organism evidence="2 3">
    <name type="scientific">Maribacter polysiphoniae</name>
    <dbReference type="NCBI Taxonomy" id="429344"/>
    <lineage>
        <taxon>Bacteria</taxon>
        <taxon>Pseudomonadati</taxon>
        <taxon>Bacteroidota</taxon>
        <taxon>Flavobacteriia</taxon>
        <taxon>Flavobacteriales</taxon>
        <taxon>Flavobacteriaceae</taxon>
        <taxon>Maribacter</taxon>
    </lineage>
</organism>
<comment type="caution">
    <text evidence="2">The sequence shown here is derived from an EMBL/GenBank/DDBJ whole genome shotgun (WGS) entry which is preliminary data.</text>
</comment>
<evidence type="ECO:0000313" key="3">
    <source>
        <dbReference type="Proteomes" id="UP000651837"/>
    </source>
</evidence>
<dbReference type="EMBL" id="JACWLN010000019">
    <property type="protein sequence ID" value="MBD1263177.1"/>
    <property type="molecule type" value="Genomic_DNA"/>
</dbReference>
<name>A0ABR7W4T9_9FLAO</name>
<accession>A0ABR7W4T9</accession>
<keyword evidence="3" id="KW-1185">Reference proteome</keyword>
<dbReference type="RefSeq" id="WP_146197894.1">
    <property type="nucleotide sequence ID" value="NZ_JACWLN010000019.1"/>
</dbReference>
<feature type="transmembrane region" description="Helical" evidence="1">
    <location>
        <begin position="7"/>
        <end position="25"/>
    </location>
</feature>
<sequence length="100" mass="11572">MTKVIKKVKTLNFIIVLGIIASYFLDFFNPLIFGVYFILNGLFSFILFAVNKKPLWIGITSGFDYGIKKLLKSHYNRYLNLTSGIICVVFGFLMLRHYYG</sequence>
<reference evidence="2 3" key="1">
    <citation type="submission" date="2020-07" db="EMBL/GenBank/DDBJ databases">
        <title>The draft genome sequence of Maribacter polysiphoniae KCTC 22021.</title>
        <authorList>
            <person name="Mu L."/>
        </authorList>
    </citation>
    <scope>NUCLEOTIDE SEQUENCE [LARGE SCALE GENOMIC DNA]</scope>
    <source>
        <strain evidence="2 3">KCTC 22021</strain>
    </source>
</reference>
<evidence type="ECO:0000256" key="1">
    <source>
        <dbReference type="SAM" id="Phobius"/>
    </source>
</evidence>
<keyword evidence="1" id="KW-0812">Transmembrane</keyword>
<gene>
    <name evidence="2" type="ORF">HZY62_21495</name>
</gene>
<protein>
    <submittedName>
        <fullName evidence="2">Uncharacterized protein</fullName>
    </submittedName>
</protein>
<dbReference type="Proteomes" id="UP000651837">
    <property type="component" value="Unassembled WGS sequence"/>
</dbReference>
<keyword evidence="1" id="KW-0472">Membrane</keyword>
<feature type="transmembrane region" description="Helical" evidence="1">
    <location>
        <begin position="31"/>
        <end position="50"/>
    </location>
</feature>
<keyword evidence="1" id="KW-1133">Transmembrane helix</keyword>
<feature type="transmembrane region" description="Helical" evidence="1">
    <location>
        <begin position="78"/>
        <end position="99"/>
    </location>
</feature>
<evidence type="ECO:0000313" key="2">
    <source>
        <dbReference type="EMBL" id="MBD1263177.1"/>
    </source>
</evidence>
<proteinExistence type="predicted"/>